<feature type="domain" description="PAS" evidence="1">
    <location>
        <begin position="140"/>
        <end position="185"/>
    </location>
</feature>
<dbReference type="InterPro" id="IPR000014">
    <property type="entry name" value="PAS"/>
</dbReference>
<sequence length="479" mass="52779">MFTAEASQITEQPVADGRSHAVDASSLAYLRVDRSGLIRDWNPAAERLFGWRRDDVLGRRLADTIIPPALRAAHNAGFARRLVTGERPGPGHRFEMPAVHRDGSELSISMTMDALGDEGFCAFISDQTEWHEARQELQRSNQLITAILQHTTAMISAKDLDGRYLFVNGEYERVFQVTAADMVGRGEQDVLPAAVAAHSRAHDVQVVESGAARTVLEELPFGDDIRQYVVTRVPLTDPDGSVYGVCTIAIDDTARRRSEAALGASEERFRNTVHNAPGMLYQFRVEPDGRAGFSFVSDACRELYGVDPEQITTSQADILDFIVEEDRESFLTSVRESASTLQPWEWQGGIVRRDGLRRWLYGTARPHREPGGATVWDGMLLDRTREHTARCDLEDLARRLATLSFTATGDRDPVAELVDPADHDELARAWAAARAGAPADTELTAAGPDGGRLLVRLRPRVEGGRTLVDGACFHLGGRP</sequence>
<evidence type="ECO:0000313" key="3">
    <source>
        <dbReference type="Proteomes" id="UP000320239"/>
    </source>
</evidence>
<dbReference type="Proteomes" id="UP000320239">
    <property type="component" value="Unassembled WGS sequence"/>
</dbReference>
<dbReference type="EMBL" id="VIWY01000003">
    <property type="protein sequence ID" value="TWG20820.1"/>
    <property type="molecule type" value="Genomic_DNA"/>
</dbReference>
<organism evidence="2 3">
    <name type="scientific">Actinoplanes teichomyceticus</name>
    <dbReference type="NCBI Taxonomy" id="1867"/>
    <lineage>
        <taxon>Bacteria</taxon>
        <taxon>Bacillati</taxon>
        <taxon>Actinomycetota</taxon>
        <taxon>Actinomycetes</taxon>
        <taxon>Micromonosporales</taxon>
        <taxon>Micromonosporaceae</taxon>
        <taxon>Actinoplanes</taxon>
    </lineage>
</organism>
<feature type="domain" description="PAS" evidence="1">
    <location>
        <begin position="265"/>
        <end position="341"/>
    </location>
</feature>
<feature type="domain" description="PAS" evidence="1">
    <location>
        <begin position="20"/>
        <end position="86"/>
    </location>
</feature>
<dbReference type="InterPro" id="IPR013655">
    <property type="entry name" value="PAS_fold_3"/>
</dbReference>
<name>A0A561WAD1_ACTTI</name>
<dbReference type="InterPro" id="IPR013656">
    <property type="entry name" value="PAS_4"/>
</dbReference>
<dbReference type="NCBIfam" id="TIGR00229">
    <property type="entry name" value="sensory_box"/>
    <property type="match status" value="3"/>
</dbReference>
<dbReference type="Pfam" id="PF08447">
    <property type="entry name" value="PAS_3"/>
    <property type="match status" value="1"/>
</dbReference>
<dbReference type="PANTHER" id="PTHR44757:SF2">
    <property type="entry name" value="BIOFILM ARCHITECTURE MAINTENANCE PROTEIN MBAA"/>
    <property type="match status" value="1"/>
</dbReference>
<dbReference type="OrthoDB" id="3687827at2"/>
<evidence type="ECO:0000259" key="1">
    <source>
        <dbReference type="PROSITE" id="PS50112"/>
    </source>
</evidence>
<keyword evidence="3" id="KW-1185">Reference proteome</keyword>
<reference evidence="2 3" key="1">
    <citation type="submission" date="2019-06" db="EMBL/GenBank/DDBJ databases">
        <title>Sequencing the genomes of 1000 actinobacteria strains.</title>
        <authorList>
            <person name="Klenk H.-P."/>
        </authorList>
    </citation>
    <scope>NUCLEOTIDE SEQUENCE [LARGE SCALE GENOMIC DNA]</scope>
    <source>
        <strain evidence="2 3">DSM 43866</strain>
    </source>
</reference>
<dbReference type="GO" id="GO:0006355">
    <property type="term" value="P:regulation of DNA-templated transcription"/>
    <property type="evidence" value="ECO:0007669"/>
    <property type="project" value="InterPro"/>
</dbReference>
<evidence type="ECO:0000313" key="2">
    <source>
        <dbReference type="EMBL" id="TWG20820.1"/>
    </source>
</evidence>
<dbReference type="Pfam" id="PF08448">
    <property type="entry name" value="PAS_4"/>
    <property type="match status" value="1"/>
</dbReference>
<dbReference type="InterPro" id="IPR052155">
    <property type="entry name" value="Biofilm_reg_signaling"/>
</dbReference>
<dbReference type="PROSITE" id="PS50112">
    <property type="entry name" value="PAS"/>
    <property type="match status" value="3"/>
</dbReference>
<dbReference type="CDD" id="cd00130">
    <property type="entry name" value="PAS"/>
    <property type="match status" value="3"/>
</dbReference>
<accession>A0A561WAD1</accession>
<dbReference type="SMART" id="SM00091">
    <property type="entry name" value="PAS"/>
    <property type="match status" value="3"/>
</dbReference>
<dbReference type="RefSeq" id="WP_122979533.1">
    <property type="nucleotide sequence ID" value="NZ_BOMX01000106.1"/>
</dbReference>
<dbReference type="PANTHER" id="PTHR44757">
    <property type="entry name" value="DIGUANYLATE CYCLASE DGCP"/>
    <property type="match status" value="1"/>
</dbReference>
<dbReference type="Pfam" id="PF00989">
    <property type="entry name" value="PAS"/>
    <property type="match status" value="1"/>
</dbReference>
<dbReference type="InterPro" id="IPR013767">
    <property type="entry name" value="PAS_fold"/>
</dbReference>
<protein>
    <submittedName>
        <fullName evidence="2">PAS domain S-box-containing protein</fullName>
    </submittedName>
</protein>
<comment type="caution">
    <text evidence="2">The sequence shown here is derived from an EMBL/GenBank/DDBJ whole genome shotgun (WGS) entry which is preliminary data.</text>
</comment>
<proteinExistence type="predicted"/>
<dbReference type="Gene3D" id="3.30.450.20">
    <property type="entry name" value="PAS domain"/>
    <property type="match status" value="3"/>
</dbReference>
<dbReference type="SUPFAM" id="SSF55785">
    <property type="entry name" value="PYP-like sensor domain (PAS domain)"/>
    <property type="match status" value="3"/>
</dbReference>
<dbReference type="AlphaFoldDB" id="A0A561WAD1"/>
<gene>
    <name evidence="2" type="ORF">FHX34_103349</name>
</gene>
<dbReference type="InterPro" id="IPR035965">
    <property type="entry name" value="PAS-like_dom_sf"/>
</dbReference>